<organism evidence="4">
    <name type="scientific">Gongylonema pulchrum</name>
    <dbReference type="NCBI Taxonomy" id="637853"/>
    <lineage>
        <taxon>Eukaryota</taxon>
        <taxon>Metazoa</taxon>
        <taxon>Ecdysozoa</taxon>
        <taxon>Nematoda</taxon>
        <taxon>Chromadorea</taxon>
        <taxon>Rhabditida</taxon>
        <taxon>Spirurina</taxon>
        <taxon>Spiruromorpha</taxon>
        <taxon>Spiruroidea</taxon>
        <taxon>Gongylonematidae</taxon>
        <taxon>Gongylonema</taxon>
    </lineage>
</organism>
<keyword evidence="3" id="KW-1185">Reference proteome</keyword>
<dbReference type="InterPro" id="IPR007708">
    <property type="entry name" value="DBR1_C"/>
</dbReference>
<proteinExistence type="predicted"/>
<evidence type="ECO:0000313" key="4">
    <source>
        <dbReference type="WBParaSite" id="GPUH_0000420301-mRNA-1"/>
    </source>
</evidence>
<dbReference type="GO" id="GO:0008419">
    <property type="term" value="F:RNA lariat debranching enzyme activity"/>
    <property type="evidence" value="ECO:0007669"/>
    <property type="project" value="TreeGrafter"/>
</dbReference>
<evidence type="ECO:0000313" key="2">
    <source>
        <dbReference type="EMBL" id="VDK43176.1"/>
    </source>
</evidence>
<evidence type="ECO:0000313" key="3">
    <source>
        <dbReference type="Proteomes" id="UP000271098"/>
    </source>
</evidence>
<dbReference type="SMART" id="SM01124">
    <property type="entry name" value="DBR1"/>
    <property type="match status" value="1"/>
</dbReference>
<evidence type="ECO:0000259" key="1">
    <source>
        <dbReference type="SMART" id="SM01124"/>
    </source>
</evidence>
<reference evidence="4" key="1">
    <citation type="submission" date="2016-06" db="UniProtKB">
        <authorList>
            <consortium name="WormBaseParasite"/>
        </authorList>
    </citation>
    <scope>IDENTIFICATION</scope>
</reference>
<dbReference type="GO" id="GO:0005634">
    <property type="term" value="C:nucleus"/>
    <property type="evidence" value="ECO:0007669"/>
    <property type="project" value="TreeGrafter"/>
</dbReference>
<dbReference type="WBParaSite" id="GPUH_0000420301-mRNA-1">
    <property type="protein sequence ID" value="GPUH_0000420301-mRNA-1"/>
    <property type="gene ID" value="GPUH_0000420301"/>
</dbReference>
<dbReference type="GO" id="GO:0000398">
    <property type="term" value="P:mRNA splicing, via spliceosome"/>
    <property type="evidence" value="ECO:0007669"/>
    <property type="project" value="TreeGrafter"/>
</dbReference>
<dbReference type="EMBL" id="UYRT01007696">
    <property type="protein sequence ID" value="VDK43176.1"/>
    <property type="molecule type" value="Genomic_DNA"/>
</dbReference>
<sequence length="231" mass="27016">MEIFLYYFQELKPRYWFAAHMHCSFSALVPHPNNNEDAENDDFEPTRFLALDKPISGRHFLQVLEFDVDENASMCLSYDPVWLAILKATDAFTSTNKAKTYMPSHHTRNERWDFRPTEEELNEVKELFGDNFVIPMNFQMTAEPHCSQEGPVAEELYYRNPQTTEFCNKLGIKDLNEMLCALSMQGLGVPYYLRQQSSKPENDVSVTDRSEVIVFFFVCFKKVLKFCSFSF</sequence>
<dbReference type="AlphaFoldDB" id="A0A183D655"/>
<gene>
    <name evidence="2" type="ORF">GPUH_LOCUS4194</name>
</gene>
<dbReference type="PANTHER" id="PTHR12849:SF0">
    <property type="entry name" value="LARIAT DEBRANCHING ENZYME"/>
    <property type="match status" value="1"/>
</dbReference>
<dbReference type="OrthoDB" id="407609at2759"/>
<reference evidence="2 3" key="2">
    <citation type="submission" date="2018-11" db="EMBL/GenBank/DDBJ databases">
        <authorList>
            <consortium name="Pathogen Informatics"/>
        </authorList>
    </citation>
    <scope>NUCLEOTIDE SEQUENCE [LARGE SCALE GENOMIC DNA]</scope>
</reference>
<dbReference type="PANTHER" id="PTHR12849">
    <property type="entry name" value="RNA LARIAT DEBRANCHING ENZYME"/>
    <property type="match status" value="1"/>
</dbReference>
<feature type="domain" description="Lariat debranching enzyme C-terminal" evidence="1">
    <location>
        <begin position="29"/>
        <end position="176"/>
    </location>
</feature>
<dbReference type="Proteomes" id="UP000271098">
    <property type="component" value="Unassembled WGS sequence"/>
</dbReference>
<protein>
    <submittedName>
        <fullName evidence="4">DBR1 domain-containing protein</fullName>
    </submittedName>
</protein>
<dbReference type="Pfam" id="PF05011">
    <property type="entry name" value="DBR1"/>
    <property type="match status" value="1"/>
</dbReference>
<name>A0A183D655_9BILA</name>
<accession>A0A183D655</accession>